<dbReference type="AlphaFoldDB" id="Q08NW1"/>
<accession>Q08NW1</accession>
<dbReference type="Gene3D" id="1.25.40.10">
    <property type="entry name" value="Tetratricopeptide repeat domain"/>
    <property type="match status" value="1"/>
</dbReference>
<reference evidence="1 2" key="1">
    <citation type="submission" date="2006-04" db="EMBL/GenBank/DDBJ databases">
        <authorList>
            <person name="Nierman W.C."/>
        </authorList>
    </citation>
    <scope>NUCLEOTIDE SEQUENCE [LARGE SCALE GENOMIC DNA]</scope>
    <source>
        <strain evidence="1 2">DW4/3-1</strain>
    </source>
</reference>
<evidence type="ECO:0000313" key="2">
    <source>
        <dbReference type="Proteomes" id="UP000032702"/>
    </source>
</evidence>
<dbReference type="InterPro" id="IPR011990">
    <property type="entry name" value="TPR-like_helical_dom_sf"/>
</dbReference>
<feature type="non-terminal residue" evidence="1">
    <location>
        <position position="1276"/>
    </location>
</feature>
<evidence type="ECO:0000313" key="1">
    <source>
        <dbReference type="EMBL" id="EAU62171.1"/>
    </source>
</evidence>
<comment type="caution">
    <text evidence="1">The sequence shown here is derived from an EMBL/GenBank/DDBJ whole genome shotgun (WGS) entry which is preliminary data.</text>
</comment>
<sequence length="1276" mass="136717">MLPEPSPWTPCSQRGSEIEILDLACPLHDELETRADVLAEQVIDDAVGLQGVVDRHLEAHALVGIQRRGLQLVGRHLAQPLEAHDVGLGVALGLLPDDAVPVRLVERPVRLLADLHLIKGRLGDVHGAALDERAQVPVEEGEQQRGDVVAVAVGVHEQEDAAVAQLRQIEVRADATPQGADDVLELLVGGHLVRGGLLRVEHLAAQGEDGLGAPVPSLLGAAACGVALDEEQLAGARLRGGAVGELARQVQPVAHRRLAAHRLGGGAAGLARAGGQDDARHGRLADGLVVVEPLLQRRPQHAVHLGRHLGVVEPPLGLPLELRLHHVAGEDGGDALADVLRGEGDALGAQVVRFDVVAHRLHHRAAQARLVRAALRGGDAVDVGADVLVRGLRPHQRGLQAHLAVARVVEDGATRGHHRLVALGHDLVEVLGDAPVVLVRHRGGGAGRLVLPDDRHALVQVALGLQALADELGIELQLLAEDLRIRLEGDGRAGAARRALHLQRGGGLAAGIVLHVALAFAFDLHEQLARQRVHHGAAHAVQTARVDVVALLELAARVQRGEDDLHRGLLELGHDVHGDAAPVVHHGDGAAVLVERDFHGGGVAVDDLVHRVVEDLPQQVVIARAVSASDVHGRALAHRLQALEDLDVRTCVRFLLRHDVPRLVLLLGQLQEGDGPLHLLHRVLAGHLVALAAPARHLVLRRAQGQLAALLRLERDGRVLLARCHREELHHAVPRLHLDDQDPLARARQLVHLRGPAHRRVGALRQHRQEILLAHRLHADDLIPLARLGVAAARARGDLHVPLQREAQAQPILGDGHQLLRPGQPGVQRQRADNPLAVVELEQLLHRVPVASGGRHVVEAGDVGGAEVAEEHQVRLEAARQHRHHRVALAQARGGRVLHLAHALDPPVAREHDVCVLVHDEGVLAELHLLGARAANARAALVVVGGLDLRQLVLDGAPQLALVLEDALDALHLQALLLELLLDDEDLQPGQLVELHLQDGVHLDFIQLEARHQLLGRVLLALGRADDADHLVQRVVDLLEALQDVDALLQLAQLVLEALGHHLEAEVEEVLEDALEIQPLGRAHLRVVRGHQAGEVHAEVRLQGRVLVEVRHHQLGAGVALELQHDAHLLGGLVAHVQEQRQLPLAHQVANLGDQGALVHRVGNGGDDDLLAALLDVLQRVLAADADAALARLVDLPQLGLAVEDLPAGGEVRTLHELHQVLHREVAVLDERRERVAQLAQVVGRDVGGHAHGDARGAVHEQLRQARGDDDGLGQG</sequence>
<dbReference type="EMBL" id="AAMD01000264">
    <property type="protein sequence ID" value="EAU62171.1"/>
    <property type="molecule type" value="Genomic_DNA"/>
</dbReference>
<organism evidence="1 2">
    <name type="scientific">Stigmatella aurantiaca (strain DW4/3-1)</name>
    <dbReference type="NCBI Taxonomy" id="378806"/>
    <lineage>
        <taxon>Bacteria</taxon>
        <taxon>Pseudomonadati</taxon>
        <taxon>Myxococcota</taxon>
        <taxon>Myxococcia</taxon>
        <taxon>Myxococcales</taxon>
        <taxon>Cystobacterineae</taxon>
        <taxon>Archangiaceae</taxon>
        <taxon>Stigmatella</taxon>
    </lineage>
</organism>
<protein>
    <submittedName>
        <fullName evidence="1">Uncharacterized protein</fullName>
    </submittedName>
</protein>
<name>Q08NW1_STIAD</name>
<dbReference type="Proteomes" id="UP000032702">
    <property type="component" value="Unassembled WGS sequence"/>
</dbReference>
<gene>
    <name evidence="1" type="ORF">STIAU_4479</name>
</gene>
<proteinExistence type="predicted"/>